<dbReference type="Proteomes" id="UP000696573">
    <property type="component" value="Unassembled WGS sequence"/>
</dbReference>
<feature type="compositionally biased region" description="Basic and acidic residues" evidence="1">
    <location>
        <begin position="115"/>
        <end position="128"/>
    </location>
</feature>
<dbReference type="OrthoDB" id="5239281at2759"/>
<dbReference type="AlphaFoldDB" id="A0A9N9V5J9"/>
<evidence type="ECO:0008006" key="4">
    <source>
        <dbReference type="Google" id="ProtNLM"/>
    </source>
</evidence>
<sequence length="136" mass="14861">MPPKKATSGDGDAPQGLNSNEMKFIKAVFDNMTQKPDANWDNVAVDLGLKDAKCAKERFRQLSVRHGWRDQAGAGPGARKAKPAANGDSKVTKKPRTPRKKKAMKEESDEDDDNKNDVKSEEDSDKSARASMDGSI</sequence>
<feature type="region of interest" description="Disordered" evidence="1">
    <location>
        <begin position="63"/>
        <end position="136"/>
    </location>
</feature>
<organism evidence="2 3">
    <name type="scientific">Clonostachys rhizophaga</name>
    <dbReference type="NCBI Taxonomy" id="160324"/>
    <lineage>
        <taxon>Eukaryota</taxon>
        <taxon>Fungi</taxon>
        <taxon>Dikarya</taxon>
        <taxon>Ascomycota</taxon>
        <taxon>Pezizomycotina</taxon>
        <taxon>Sordariomycetes</taxon>
        <taxon>Hypocreomycetidae</taxon>
        <taxon>Hypocreales</taxon>
        <taxon>Bionectriaceae</taxon>
        <taxon>Clonostachys</taxon>
    </lineage>
</organism>
<evidence type="ECO:0000256" key="1">
    <source>
        <dbReference type="SAM" id="MobiDB-lite"/>
    </source>
</evidence>
<accession>A0A9N9V5J9</accession>
<name>A0A9N9V5J9_9HYPO</name>
<feature type="compositionally biased region" description="Basic residues" evidence="1">
    <location>
        <begin position="92"/>
        <end position="103"/>
    </location>
</feature>
<evidence type="ECO:0000313" key="2">
    <source>
        <dbReference type="EMBL" id="CAH0019695.1"/>
    </source>
</evidence>
<protein>
    <recommendedName>
        <fullName evidence="4">Myb-like domain-containing protein</fullName>
    </recommendedName>
</protein>
<keyword evidence="3" id="KW-1185">Reference proteome</keyword>
<dbReference type="EMBL" id="CABFNQ020000592">
    <property type="protein sequence ID" value="CAH0019695.1"/>
    <property type="molecule type" value="Genomic_DNA"/>
</dbReference>
<reference evidence="2" key="1">
    <citation type="submission" date="2021-10" db="EMBL/GenBank/DDBJ databases">
        <authorList>
            <person name="Piombo E."/>
        </authorList>
    </citation>
    <scope>NUCLEOTIDE SEQUENCE</scope>
</reference>
<proteinExistence type="predicted"/>
<gene>
    <name evidence="2" type="ORF">CRHIZ90672A_00013719</name>
</gene>
<evidence type="ECO:0000313" key="3">
    <source>
        <dbReference type="Proteomes" id="UP000696573"/>
    </source>
</evidence>
<comment type="caution">
    <text evidence="2">The sequence shown here is derived from an EMBL/GenBank/DDBJ whole genome shotgun (WGS) entry which is preliminary data.</text>
</comment>